<dbReference type="InterPro" id="IPR029069">
    <property type="entry name" value="HotDog_dom_sf"/>
</dbReference>
<dbReference type="EMBL" id="SOAX01000001">
    <property type="protein sequence ID" value="TDT44138.1"/>
    <property type="molecule type" value="Genomic_DNA"/>
</dbReference>
<protein>
    <submittedName>
        <fullName evidence="2">Thioesterase domain-containing protein</fullName>
    </submittedName>
</protein>
<keyword evidence="3" id="KW-1185">Reference proteome</keyword>
<dbReference type="AlphaFoldDB" id="A0A4V3ER97"/>
<dbReference type="OrthoDB" id="572024at2"/>
<name>A0A4V3ER97_9GAMM</name>
<reference evidence="2 3" key="1">
    <citation type="submission" date="2019-03" db="EMBL/GenBank/DDBJ databases">
        <title>Genomic Encyclopedia of Type Strains, Phase IV (KMG-IV): sequencing the most valuable type-strain genomes for metagenomic binning, comparative biology and taxonomic classification.</title>
        <authorList>
            <person name="Goeker M."/>
        </authorList>
    </citation>
    <scope>NUCLEOTIDE SEQUENCE [LARGE SCALE GENOMIC DNA]</scope>
    <source>
        <strain evidence="2 3">DSM 15505</strain>
    </source>
</reference>
<evidence type="ECO:0000313" key="3">
    <source>
        <dbReference type="Proteomes" id="UP000295830"/>
    </source>
</evidence>
<evidence type="ECO:0000259" key="1">
    <source>
        <dbReference type="Pfam" id="PF09500"/>
    </source>
</evidence>
<dbReference type="RefSeq" id="WP_133734558.1">
    <property type="nucleotide sequence ID" value="NZ_SOAX01000001.1"/>
</dbReference>
<sequence length="147" mass="16104">MSPAELESYLHEHIPLSKAMAVSVVEASVDSVTVRAPLEPNINHRATVFGGSASAVAILAAWSLLHLRVRDAGLTAQLVIQRNTMEYDRPINGAFTARAELAAPERWELFRKTLQRRGRSRIAVNSVLEFDNEVAGRLSGDFVALVV</sequence>
<dbReference type="NCBIfam" id="TIGR02447">
    <property type="entry name" value="yiiD_Cterm"/>
    <property type="match status" value="1"/>
</dbReference>
<dbReference type="Gene3D" id="3.10.129.10">
    <property type="entry name" value="Hotdog Thioesterase"/>
    <property type="match status" value="1"/>
</dbReference>
<gene>
    <name evidence="2" type="ORF">DES49_0237</name>
</gene>
<accession>A0A4V3ER97</accession>
<dbReference type="InterPro" id="IPR012660">
    <property type="entry name" value="YiiD_C"/>
</dbReference>
<dbReference type="Pfam" id="PF09500">
    <property type="entry name" value="YiiD_C"/>
    <property type="match status" value="1"/>
</dbReference>
<organism evidence="2 3">
    <name type="scientific">Halospina denitrificans</name>
    <dbReference type="NCBI Taxonomy" id="332522"/>
    <lineage>
        <taxon>Bacteria</taxon>
        <taxon>Pseudomonadati</taxon>
        <taxon>Pseudomonadota</taxon>
        <taxon>Gammaproteobacteria</taxon>
        <taxon>Halospina</taxon>
    </lineage>
</organism>
<dbReference type="Proteomes" id="UP000295830">
    <property type="component" value="Unassembled WGS sequence"/>
</dbReference>
<comment type="caution">
    <text evidence="2">The sequence shown here is derived from an EMBL/GenBank/DDBJ whole genome shotgun (WGS) entry which is preliminary data.</text>
</comment>
<proteinExistence type="predicted"/>
<dbReference type="SUPFAM" id="SSF54637">
    <property type="entry name" value="Thioesterase/thiol ester dehydrase-isomerase"/>
    <property type="match status" value="1"/>
</dbReference>
<evidence type="ECO:0000313" key="2">
    <source>
        <dbReference type="EMBL" id="TDT44138.1"/>
    </source>
</evidence>
<feature type="domain" description="Thioesterase putative" evidence="1">
    <location>
        <begin position="4"/>
        <end position="145"/>
    </location>
</feature>